<dbReference type="Pfam" id="PF10027">
    <property type="entry name" value="DUF2269"/>
    <property type="match status" value="1"/>
</dbReference>
<gene>
    <name evidence="2" type="ORF">GCM10007977_085180</name>
</gene>
<sequence length="184" mass="19711">MAGDGGIGRHSSGVTRRIRARTYGERMERFVVLIHVLAAVLLIGPLVLAGFWGRRAIRRGDADEARQAFVAGRWATAGSVVVALFGAFAVAATPRYTFGTPWVIISSTLYVVLLGVSAAYTVPALRKAARLLQRRSAVAALDEPDDAERERLSALADRLGGAAVLSLVIVCVIVVFMVYRPFGS</sequence>
<dbReference type="AlphaFoldDB" id="A0A917UA19"/>
<keyword evidence="1" id="KW-1133">Transmembrane helix</keyword>
<dbReference type="Proteomes" id="UP000642070">
    <property type="component" value="Unassembled WGS sequence"/>
</dbReference>
<keyword evidence="1" id="KW-0812">Transmembrane</keyword>
<feature type="transmembrane region" description="Helical" evidence="1">
    <location>
        <begin position="159"/>
        <end position="179"/>
    </location>
</feature>
<evidence type="ECO:0000313" key="2">
    <source>
        <dbReference type="EMBL" id="GGM70347.1"/>
    </source>
</evidence>
<accession>A0A917UA19</accession>
<keyword evidence="3" id="KW-1185">Reference proteome</keyword>
<organism evidence="2 3">
    <name type="scientific">Dactylosporangium sucinum</name>
    <dbReference type="NCBI Taxonomy" id="1424081"/>
    <lineage>
        <taxon>Bacteria</taxon>
        <taxon>Bacillati</taxon>
        <taxon>Actinomycetota</taxon>
        <taxon>Actinomycetes</taxon>
        <taxon>Micromonosporales</taxon>
        <taxon>Micromonosporaceae</taxon>
        <taxon>Dactylosporangium</taxon>
    </lineage>
</organism>
<dbReference type="InterPro" id="IPR018729">
    <property type="entry name" value="DUF2269_transmembrane"/>
</dbReference>
<comment type="caution">
    <text evidence="2">The sequence shown here is derived from an EMBL/GenBank/DDBJ whole genome shotgun (WGS) entry which is preliminary data.</text>
</comment>
<reference evidence="2" key="1">
    <citation type="journal article" date="2014" name="Int. J. Syst. Evol. Microbiol.">
        <title>Complete genome sequence of Corynebacterium casei LMG S-19264T (=DSM 44701T), isolated from a smear-ripened cheese.</title>
        <authorList>
            <consortium name="US DOE Joint Genome Institute (JGI-PGF)"/>
            <person name="Walter F."/>
            <person name="Albersmeier A."/>
            <person name="Kalinowski J."/>
            <person name="Ruckert C."/>
        </authorList>
    </citation>
    <scope>NUCLEOTIDE SEQUENCE</scope>
    <source>
        <strain evidence="2">JCM 19831</strain>
    </source>
</reference>
<keyword evidence="1" id="KW-0472">Membrane</keyword>
<feature type="transmembrane region" description="Helical" evidence="1">
    <location>
        <begin position="30"/>
        <end position="53"/>
    </location>
</feature>
<proteinExistence type="predicted"/>
<feature type="transmembrane region" description="Helical" evidence="1">
    <location>
        <begin position="74"/>
        <end position="96"/>
    </location>
</feature>
<evidence type="ECO:0000256" key="1">
    <source>
        <dbReference type="SAM" id="Phobius"/>
    </source>
</evidence>
<feature type="transmembrane region" description="Helical" evidence="1">
    <location>
        <begin position="102"/>
        <end position="125"/>
    </location>
</feature>
<dbReference type="EMBL" id="BMPI01000060">
    <property type="protein sequence ID" value="GGM70347.1"/>
    <property type="molecule type" value="Genomic_DNA"/>
</dbReference>
<protein>
    <recommendedName>
        <fullName evidence="4">Integral membrane protein</fullName>
    </recommendedName>
</protein>
<name>A0A917UA19_9ACTN</name>
<evidence type="ECO:0000313" key="3">
    <source>
        <dbReference type="Proteomes" id="UP000642070"/>
    </source>
</evidence>
<evidence type="ECO:0008006" key="4">
    <source>
        <dbReference type="Google" id="ProtNLM"/>
    </source>
</evidence>
<reference evidence="2" key="2">
    <citation type="submission" date="2020-09" db="EMBL/GenBank/DDBJ databases">
        <authorList>
            <person name="Sun Q."/>
            <person name="Ohkuma M."/>
        </authorList>
    </citation>
    <scope>NUCLEOTIDE SEQUENCE</scope>
    <source>
        <strain evidence="2">JCM 19831</strain>
    </source>
</reference>